<feature type="transmembrane region" description="Helical" evidence="7">
    <location>
        <begin position="52"/>
        <end position="72"/>
    </location>
</feature>
<dbReference type="PROSITE" id="PS50111">
    <property type="entry name" value="CHEMOTAXIS_TRANSDUC_2"/>
    <property type="match status" value="1"/>
</dbReference>
<evidence type="ECO:0000313" key="11">
    <source>
        <dbReference type="Proteomes" id="UP001597568"/>
    </source>
</evidence>
<evidence type="ECO:0000313" key="10">
    <source>
        <dbReference type="EMBL" id="MFD2867719.1"/>
    </source>
</evidence>
<dbReference type="InterPro" id="IPR003660">
    <property type="entry name" value="HAMP_dom"/>
</dbReference>
<dbReference type="EMBL" id="JBHUOR010000023">
    <property type="protein sequence ID" value="MFD2867719.1"/>
    <property type="molecule type" value="Genomic_DNA"/>
</dbReference>
<keyword evidence="3 7" id="KW-0472">Membrane</keyword>
<dbReference type="InterPro" id="IPR004089">
    <property type="entry name" value="MCPsignal_dom"/>
</dbReference>
<dbReference type="SMART" id="SM00283">
    <property type="entry name" value="MA"/>
    <property type="match status" value="1"/>
</dbReference>
<protein>
    <submittedName>
        <fullName evidence="10">Methyl-accepting chemotaxis protein</fullName>
    </submittedName>
</protein>
<evidence type="ECO:0000256" key="5">
    <source>
        <dbReference type="ARBA" id="ARBA00029447"/>
    </source>
</evidence>
<keyword evidence="7" id="KW-1133">Transmembrane helix</keyword>
<gene>
    <name evidence="10" type="ORF">ACFSY7_04260</name>
</gene>
<evidence type="ECO:0000256" key="7">
    <source>
        <dbReference type="SAM" id="Phobius"/>
    </source>
</evidence>
<dbReference type="RefSeq" id="WP_380146972.1">
    <property type="nucleotide sequence ID" value="NZ_JBHUOR010000023.1"/>
</dbReference>
<evidence type="ECO:0000259" key="8">
    <source>
        <dbReference type="PROSITE" id="PS50111"/>
    </source>
</evidence>
<proteinExistence type="inferred from homology"/>
<comment type="similarity">
    <text evidence="5">Belongs to the methyl-accepting chemotaxis (MCP) protein family.</text>
</comment>
<feature type="domain" description="HAMP" evidence="9">
    <location>
        <begin position="69"/>
        <end position="122"/>
    </location>
</feature>
<keyword evidence="11" id="KW-1185">Reference proteome</keyword>
<dbReference type="CDD" id="cd06225">
    <property type="entry name" value="HAMP"/>
    <property type="match status" value="1"/>
</dbReference>
<evidence type="ECO:0000256" key="2">
    <source>
        <dbReference type="ARBA" id="ARBA00022475"/>
    </source>
</evidence>
<comment type="subcellular location">
    <subcellularLocation>
        <location evidence="1">Cell membrane</location>
    </subcellularLocation>
</comment>
<evidence type="ECO:0000256" key="3">
    <source>
        <dbReference type="ARBA" id="ARBA00023136"/>
    </source>
</evidence>
<dbReference type="PANTHER" id="PTHR32089:SF112">
    <property type="entry name" value="LYSOZYME-LIKE PROTEIN-RELATED"/>
    <property type="match status" value="1"/>
</dbReference>
<keyword evidence="2" id="KW-1003">Cell membrane</keyword>
<feature type="transmembrane region" description="Helical" evidence="7">
    <location>
        <begin position="12"/>
        <end position="32"/>
    </location>
</feature>
<keyword evidence="7" id="KW-0812">Transmembrane</keyword>
<evidence type="ECO:0000259" key="9">
    <source>
        <dbReference type="PROSITE" id="PS50885"/>
    </source>
</evidence>
<dbReference type="PROSITE" id="PS50885">
    <property type="entry name" value="HAMP"/>
    <property type="match status" value="1"/>
</dbReference>
<organism evidence="10 11">
    <name type="scientific">Kurthia populi</name>
    <dbReference type="NCBI Taxonomy" id="1562132"/>
    <lineage>
        <taxon>Bacteria</taxon>
        <taxon>Bacillati</taxon>
        <taxon>Bacillota</taxon>
        <taxon>Bacilli</taxon>
        <taxon>Bacillales</taxon>
        <taxon>Caryophanaceae</taxon>
        <taxon>Kurthia</taxon>
    </lineage>
</organism>
<evidence type="ECO:0000256" key="1">
    <source>
        <dbReference type="ARBA" id="ARBA00004236"/>
    </source>
</evidence>
<dbReference type="Gene3D" id="1.10.287.950">
    <property type="entry name" value="Methyl-accepting chemotaxis protein"/>
    <property type="match status" value="1"/>
</dbReference>
<feature type="domain" description="Methyl-accepting transducer" evidence="8">
    <location>
        <begin position="141"/>
        <end position="377"/>
    </location>
</feature>
<evidence type="ECO:0000256" key="4">
    <source>
        <dbReference type="ARBA" id="ARBA00023224"/>
    </source>
</evidence>
<accession>A0ABW5XXH6</accession>
<dbReference type="Pfam" id="PF00015">
    <property type="entry name" value="MCPsignal"/>
    <property type="match status" value="1"/>
</dbReference>
<dbReference type="Proteomes" id="UP001597568">
    <property type="component" value="Unassembled WGS sequence"/>
</dbReference>
<reference evidence="11" key="1">
    <citation type="journal article" date="2019" name="Int. J. Syst. Evol. Microbiol.">
        <title>The Global Catalogue of Microorganisms (GCM) 10K type strain sequencing project: providing services to taxonomists for standard genome sequencing and annotation.</title>
        <authorList>
            <consortium name="The Broad Institute Genomics Platform"/>
            <consortium name="The Broad Institute Genome Sequencing Center for Infectious Disease"/>
            <person name="Wu L."/>
            <person name="Ma J."/>
        </authorList>
    </citation>
    <scope>NUCLEOTIDE SEQUENCE [LARGE SCALE GENOMIC DNA]</scope>
    <source>
        <strain evidence="11">KCTC 33522</strain>
    </source>
</reference>
<name>A0ABW5XXH6_9BACL</name>
<dbReference type="Pfam" id="PF00672">
    <property type="entry name" value="HAMP"/>
    <property type="match status" value="1"/>
</dbReference>
<dbReference type="PANTHER" id="PTHR32089">
    <property type="entry name" value="METHYL-ACCEPTING CHEMOTAXIS PROTEIN MCPB"/>
    <property type="match status" value="1"/>
</dbReference>
<keyword evidence="4 6" id="KW-0807">Transducer</keyword>
<sequence>MESRVKFGLRKKLIVFVVALAIVTYSISFLFIEYVQPMFFPETNRKVFEIVTYALGIIWSGILAGVLGVILVRPLQQLEEVANAAARGEIGRDIDIPKTNDEMESLAKAFQTMLVNLRSMVARIEDNFEATNTSMQKLSSGTQQATAQTDAIAKTISDISIGAEQSSNAVQFTANSLENVRDITNSVSDYVDVSQSTSKLMVKELTAATEQINLLVDGVQNMVDNNRQSLEEILQLEKNATEIEHIIQLVSSIADQTNLLALNASIEAARAGEHGKGFAVVAEEVRKLADGSSEAAHNITDLIHKMQGDVKTVVASMHEQVTTTEKEVARVAATTEAVDGMTTMIHEVAKSVTEISHLADEQRNMLEQTTAQSQEVAAIAKQTSVGTQDVQQATEKQVKAIDDMNRLMEDVNYQTRELYEVIAKFQR</sequence>
<comment type="caution">
    <text evidence="10">The sequence shown here is derived from an EMBL/GenBank/DDBJ whole genome shotgun (WGS) entry which is preliminary data.</text>
</comment>
<dbReference type="SMART" id="SM00304">
    <property type="entry name" value="HAMP"/>
    <property type="match status" value="1"/>
</dbReference>
<dbReference type="SUPFAM" id="SSF58104">
    <property type="entry name" value="Methyl-accepting chemotaxis protein (MCP) signaling domain"/>
    <property type="match status" value="1"/>
</dbReference>
<evidence type="ECO:0000256" key="6">
    <source>
        <dbReference type="PROSITE-ProRule" id="PRU00284"/>
    </source>
</evidence>